<keyword evidence="11" id="KW-1185">Reference proteome</keyword>
<dbReference type="STRING" id="1307761.L21SP2_3422"/>
<dbReference type="InterPro" id="IPR027417">
    <property type="entry name" value="P-loop_NTPase"/>
</dbReference>
<dbReference type="GO" id="GO:0005524">
    <property type="term" value="F:ATP binding"/>
    <property type="evidence" value="ECO:0007669"/>
    <property type="project" value="UniProtKB-KW"/>
</dbReference>
<dbReference type="SMART" id="SM00382">
    <property type="entry name" value="AAA"/>
    <property type="match status" value="1"/>
</dbReference>
<dbReference type="InterPro" id="IPR003593">
    <property type="entry name" value="AAA+_ATPase"/>
</dbReference>
<evidence type="ECO:0000256" key="1">
    <source>
        <dbReference type="ARBA" id="ARBA00004202"/>
    </source>
</evidence>
<dbReference type="Proteomes" id="UP000018680">
    <property type="component" value="Chromosome"/>
</dbReference>
<dbReference type="PROSITE" id="PS50893">
    <property type="entry name" value="ABC_TRANSPORTER_2"/>
    <property type="match status" value="1"/>
</dbReference>
<dbReference type="PATRIC" id="fig|1307761.3.peg.3411"/>
<dbReference type="eggNOG" id="COG1126">
    <property type="taxonomic scope" value="Bacteria"/>
</dbReference>
<dbReference type="InterPro" id="IPR003439">
    <property type="entry name" value="ABC_transporter-like_ATP-bd"/>
</dbReference>
<evidence type="ECO:0000313" key="11">
    <source>
        <dbReference type="Proteomes" id="UP000018680"/>
    </source>
</evidence>
<dbReference type="GO" id="GO:0005886">
    <property type="term" value="C:plasma membrane"/>
    <property type="evidence" value="ECO:0007669"/>
    <property type="project" value="UniProtKB-SubCell"/>
</dbReference>
<dbReference type="InterPro" id="IPR017871">
    <property type="entry name" value="ABC_transporter-like_CS"/>
</dbReference>
<evidence type="ECO:0000313" key="10">
    <source>
        <dbReference type="EMBL" id="AHC16760.1"/>
    </source>
</evidence>
<keyword evidence="6 10" id="KW-0067">ATP-binding</keyword>
<evidence type="ECO:0000256" key="5">
    <source>
        <dbReference type="ARBA" id="ARBA00022741"/>
    </source>
</evidence>
<evidence type="ECO:0000256" key="2">
    <source>
        <dbReference type="ARBA" id="ARBA00005417"/>
    </source>
</evidence>
<reference evidence="10 11" key="1">
    <citation type="journal article" date="2015" name="Stand. Genomic Sci.">
        <title>Complete genome sequence and description of Salinispira pacifica gen. nov., sp. nov., a novel spirochaete isolated form a hypersaline microbial mat.</title>
        <authorList>
            <person name="Ben Hania W."/>
            <person name="Joseph M."/>
            <person name="Schumann P."/>
            <person name="Bunk B."/>
            <person name="Fiebig A."/>
            <person name="Sproer C."/>
            <person name="Klenk H.P."/>
            <person name="Fardeau M.L."/>
            <person name="Spring S."/>
        </authorList>
    </citation>
    <scope>NUCLEOTIDE SEQUENCE [LARGE SCALE GENOMIC DNA]</scope>
    <source>
        <strain evidence="10 11">L21-RPul-D2</strain>
    </source>
</reference>
<name>V5WMA4_9SPIO</name>
<comment type="similarity">
    <text evidence="2">Belongs to the ABC transporter superfamily.</text>
</comment>
<evidence type="ECO:0000259" key="9">
    <source>
        <dbReference type="PROSITE" id="PS50893"/>
    </source>
</evidence>
<keyword evidence="3" id="KW-0813">Transport</keyword>
<feature type="domain" description="ABC transporter" evidence="9">
    <location>
        <begin position="18"/>
        <end position="263"/>
    </location>
</feature>
<dbReference type="PIRSF" id="PIRSF039085">
    <property type="entry name" value="ABC_ATPase_HisP"/>
    <property type="match status" value="1"/>
</dbReference>
<dbReference type="InterPro" id="IPR030679">
    <property type="entry name" value="ABC_ATPase_HisP-typ"/>
</dbReference>
<evidence type="ECO:0000256" key="7">
    <source>
        <dbReference type="ARBA" id="ARBA00022970"/>
    </source>
</evidence>
<dbReference type="Pfam" id="PF00005">
    <property type="entry name" value="ABC_tran"/>
    <property type="match status" value="1"/>
</dbReference>
<dbReference type="InterPro" id="IPR014343">
    <property type="entry name" value="Ectoine_EhuA"/>
</dbReference>
<sequence>MNNQDFPLTLQGENPPMVRFDKVTKRYGDLTVLDSLELDVRANEMVTIVGPSGSGKTTVLRMLMTLEHINEGVIYVDGRPLTHMEKDGQLVRANKSYTREVRKDIGMVFQQFNLFPHMTALENCTEAPIQVLGLSKKDAEERAVELLEMVGLDDKIDQYPARLSGGQQQRVAIARALAMRPKVMLFDEVTSALDPEVIGEVTQVIRKLRVKHDLTMLMVTHQMGFAREISDRVCFFYNGSIVEQGAPEEIFSNPKEERTAEFLSAVLEAN</sequence>
<keyword evidence="8" id="KW-0472">Membrane</keyword>
<proteinExistence type="inferred from homology"/>
<keyword evidence="7" id="KW-0029">Amino-acid transport</keyword>
<keyword evidence="4" id="KW-1003">Cell membrane</keyword>
<dbReference type="PROSITE" id="PS00211">
    <property type="entry name" value="ABC_TRANSPORTER_1"/>
    <property type="match status" value="1"/>
</dbReference>
<accession>V5WMA4</accession>
<comment type="subcellular location">
    <subcellularLocation>
        <location evidence="1">Cell membrane</location>
        <topology evidence="1">Peripheral membrane protein</topology>
    </subcellularLocation>
</comment>
<dbReference type="PANTHER" id="PTHR43166:SF9">
    <property type="entry name" value="GLUTAMATE_ASPARTATE IMPORT ATP-BINDING PROTEIN GLTL"/>
    <property type="match status" value="1"/>
</dbReference>
<dbReference type="SUPFAM" id="SSF52540">
    <property type="entry name" value="P-loop containing nucleoside triphosphate hydrolases"/>
    <property type="match status" value="1"/>
</dbReference>
<dbReference type="GO" id="GO:0016887">
    <property type="term" value="F:ATP hydrolysis activity"/>
    <property type="evidence" value="ECO:0007669"/>
    <property type="project" value="InterPro"/>
</dbReference>
<protein>
    <submittedName>
        <fullName evidence="10">Putative amino-acid ABC transporter ATP-binding protein y4tH</fullName>
    </submittedName>
</protein>
<evidence type="ECO:0000256" key="8">
    <source>
        <dbReference type="ARBA" id="ARBA00023136"/>
    </source>
</evidence>
<keyword evidence="5" id="KW-0547">Nucleotide-binding</keyword>
<dbReference type="KEGG" id="slr:L21SP2_3422"/>
<evidence type="ECO:0000256" key="4">
    <source>
        <dbReference type="ARBA" id="ARBA00022475"/>
    </source>
</evidence>
<dbReference type="EMBL" id="CP006939">
    <property type="protein sequence ID" value="AHC16760.1"/>
    <property type="molecule type" value="Genomic_DNA"/>
</dbReference>
<dbReference type="PANTHER" id="PTHR43166">
    <property type="entry name" value="AMINO ACID IMPORT ATP-BINDING PROTEIN"/>
    <property type="match status" value="1"/>
</dbReference>
<dbReference type="RefSeq" id="WP_024269648.1">
    <property type="nucleotide sequence ID" value="NC_023035.1"/>
</dbReference>
<evidence type="ECO:0000256" key="3">
    <source>
        <dbReference type="ARBA" id="ARBA00022448"/>
    </source>
</evidence>
<gene>
    <name evidence="10" type="ORF">L21SP2_3422</name>
</gene>
<dbReference type="NCBIfam" id="TIGR03005">
    <property type="entry name" value="ectoine_ehuA"/>
    <property type="match status" value="1"/>
</dbReference>
<organism evidence="10 11">
    <name type="scientific">Salinispira pacifica</name>
    <dbReference type="NCBI Taxonomy" id="1307761"/>
    <lineage>
        <taxon>Bacteria</taxon>
        <taxon>Pseudomonadati</taxon>
        <taxon>Spirochaetota</taxon>
        <taxon>Spirochaetia</taxon>
        <taxon>Spirochaetales</taxon>
        <taxon>Spirochaetaceae</taxon>
        <taxon>Salinispira</taxon>
    </lineage>
</organism>
<dbReference type="InterPro" id="IPR050086">
    <property type="entry name" value="MetN_ABC_transporter-like"/>
</dbReference>
<evidence type="ECO:0000256" key="6">
    <source>
        <dbReference type="ARBA" id="ARBA00022840"/>
    </source>
</evidence>
<dbReference type="Gene3D" id="3.40.50.300">
    <property type="entry name" value="P-loop containing nucleotide triphosphate hydrolases"/>
    <property type="match status" value="1"/>
</dbReference>
<dbReference type="AlphaFoldDB" id="V5WMA4"/>
<dbReference type="GO" id="GO:0015424">
    <property type="term" value="F:ABC-type amino acid transporter activity"/>
    <property type="evidence" value="ECO:0007669"/>
    <property type="project" value="InterPro"/>
</dbReference>
<dbReference type="HOGENOM" id="CLU_000604_1_22_12"/>